<gene>
    <name evidence="2" type="ORF">SMACR_00061</name>
</gene>
<evidence type="ECO:0000313" key="2">
    <source>
        <dbReference type="EMBL" id="KAA8623976.1"/>
    </source>
</evidence>
<accession>A0A8S8ZCL9</accession>
<name>A0A8S8ZCL9_SORMA</name>
<evidence type="ECO:0000313" key="3">
    <source>
        <dbReference type="Proteomes" id="UP000433876"/>
    </source>
</evidence>
<dbReference type="AlphaFoldDB" id="A0A8S8ZCL9"/>
<reference evidence="2 3" key="1">
    <citation type="submission" date="2017-07" db="EMBL/GenBank/DDBJ databases">
        <title>Genome sequence of the Sordaria macrospora wild type strain R19027.</title>
        <authorList>
            <person name="Nowrousian M."/>
            <person name="Teichert I."/>
            <person name="Kueck U."/>
        </authorList>
    </citation>
    <scope>NUCLEOTIDE SEQUENCE [LARGE SCALE GENOMIC DNA]</scope>
    <source>
        <strain evidence="2 3">R19027</strain>
        <tissue evidence="2">Mycelium</tissue>
    </source>
</reference>
<protein>
    <submittedName>
        <fullName evidence="2">Uncharacterized protein</fullName>
    </submittedName>
</protein>
<dbReference type="EMBL" id="NMPR01000284">
    <property type="protein sequence ID" value="KAA8623976.1"/>
    <property type="molecule type" value="Genomic_DNA"/>
</dbReference>
<feature type="region of interest" description="Disordered" evidence="1">
    <location>
        <begin position="1"/>
        <end position="34"/>
    </location>
</feature>
<comment type="caution">
    <text evidence="2">The sequence shown here is derived from an EMBL/GenBank/DDBJ whole genome shotgun (WGS) entry which is preliminary data.</text>
</comment>
<dbReference type="VEuPathDB" id="FungiDB:SMAC_00061"/>
<organism evidence="2 3">
    <name type="scientific">Sordaria macrospora</name>
    <dbReference type="NCBI Taxonomy" id="5147"/>
    <lineage>
        <taxon>Eukaryota</taxon>
        <taxon>Fungi</taxon>
        <taxon>Dikarya</taxon>
        <taxon>Ascomycota</taxon>
        <taxon>Pezizomycotina</taxon>
        <taxon>Sordariomycetes</taxon>
        <taxon>Sordariomycetidae</taxon>
        <taxon>Sordariales</taxon>
        <taxon>Sordariaceae</taxon>
        <taxon>Sordaria</taxon>
    </lineage>
</organism>
<evidence type="ECO:0000256" key="1">
    <source>
        <dbReference type="SAM" id="MobiDB-lite"/>
    </source>
</evidence>
<proteinExistence type="predicted"/>
<feature type="compositionally biased region" description="Polar residues" evidence="1">
    <location>
        <begin position="1"/>
        <end position="11"/>
    </location>
</feature>
<dbReference type="Proteomes" id="UP000433876">
    <property type="component" value="Unassembled WGS sequence"/>
</dbReference>
<dbReference type="OMA" id="FLACWHE"/>
<sequence length="327" mass="35808">MSKRASTQTPQAGGLGKGKGSKGLSNVEHYTRPPGWRKPQCPRCAYRAAMVGRIFRKCLPSGDAALIRAFEIIGELACTAPVGQEQSGTQCDCCRTQDRGVEFHYPPGRGFEESSHRVWKSMVEFAGHCITLDAKPGLWETGLIEVEEASRDFLDRWNDVHKQYGKDLLQMSPQELKDMGCTSVVSYNSAGNPVEATATSSAGPRVGLDGVLDEVKNMENGLKQLIIEFRKHAENTKTEVEVINDTMGVLEADFAKLQIQDREAASMSDGQSEKLMKEIKELAQFVHAQGKVLSAVKIQVDRLAIKFSQVLSAAAPNTASTSEEESE</sequence>